<keyword evidence="2" id="KW-1133">Transmembrane helix</keyword>
<feature type="compositionally biased region" description="Polar residues" evidence="1">
    <location>
        <begin position="225"/>
        <end position="240"/>
    </location>
</feature>
<dbReference type="AlphaFoldDB" id="A0A9X2B8G4"/>
<accession>A0A9X2B8G4</accession>
<protein>
    <recommendedName>
        <fullName evidence="5">SPOR domain-containing protein</fullName>
    </recommendedName>
</protein>
<dbReference type="PROSITE" id="PS51257">
    <property type="entry name" value="PROKAR_LIPOPROTEIN"/>
    <property type="match status" value="1"/>
</dbReference>
<keyword evidence="2" id="KW-0472">Membrane</keyword>
<feature type="region of interest" description="Disordered" evidence="1">
    <location>
        <begin position="245"/>
        <end position="292"/>
    </location>
</feature>
<feature type="transmembrane region" description="Helical" evidence="2">
    <location>
        <begin position="14"/>
        <end position="33"/>
    </location>
</feature>
<evidence type="ECO:0000313" key="3">
    <source>
        <dbReference type="EMBL" id="MCJ8146094.1"/>
    </source>
</evidence>
<evidence type="ECO:0008006" key="5">
    <source>
        <dbReference type="Google" id="ProtNLM"/>
    </source>
</evidence>
<dbReference type="Gene3D" id="3.30.70.1070">
    <property type="entry name" value="Sporulation related repeat"/>
    <property type="match status" value="1"/>
</dbReference>
<proteinExistence type="predicted"/>
<dbReference type="Proteomes" id="UP001139701">
    <property type="component" value="Unassembled WGS sequence"/>
</dbReference>
<dbReference type="GO" id="GO:0042834">
    <property type="term" value="F:peptidoglycan binding"/>
    <property type="evidence" value="ECO:0007669"/>
    <property type="project" value="InterPro"/>
</dbReference>
<name>A0A9X2B8G4_9GAMM</name>
<dbReference type="EMBL" id="JAKUML010000005">
    <property type="protein sequence ID" value="MCJ8146094.1"/>
    <property type="molecule type" value="Genomic_DNA"/>
</dbReference>
<dbReference type="InterPro" id="IPR036680">
    <property type="entry name" value="SPOR-like_sf"/>
</dbReference>
<evidence type="ECO:0000313" key="4">
    <source>
        <dbReference type="Proteomes" id="UP001139701"/>
    </source>
</evidence>
<keyword evidence="4" id="KW-1185">Reference proteome</keyword>
<evidence type="ECO:0000256" key="2">
    <source>
        <dbReference type="SAM" id="Phobius"/>
    </source>
</evidence>
<dbReference type="RefSeq" id="WP_241570792.1">
    <property type="nucleotide sequence ID" value="NZ_JAKUML010000005.1"/>
</dbReference>
<keyword evidence="2" id="KW-0812">Transmembrane</keyword>
<feature type="region of interest" description="Disordered" evidence="1">
    <location>
        <begin position="221"/>
        <end position="240"/>
    </location>
</feature>
<sequence>MINRAKIWQDVKQAIWLSLGVACLVLIFIFWIMQSKERQTKELTPIEVKNEQEQSVTQQQSVLLDKKIGTFQEEVPPIDLLKRNALAGDHEPEFRGSAFIAENKNVWTLQLLKVAEEDVIRSYLDGREDRGQFHYFRLDDQKNNNVQYVLTYGVFKNTQGAIEEAQKVSFGLPKSVKVLPEKFNAYADMVNDLGSDENNSTTKLQSILLTRAAVPKVREVAPQATAESTFATQSLGGTTTTIQRTDESGEVQSSDTEHSQVKPGQNPTSAPTSNQNSNGAERKMPVEIIDPF</sequence>
<comment type="caution">
    <text evidence="3">The sequence shown here is derived from an EMBL/GenBank/DDBJ whole genome shotgun (WGS) entry which is preliminary data.</text>
</comment>
<gene>
    <name evidence="3" type="ORF">MKI79_04070</name>
</gene>
<organism evidence="3 4">
    <name type="scientific">Acinetobacter sedimenti</name>
    <dbReference type="NCBI Taxonomy" id="2919922"/>
    <lineage>
        <taxon>Bacteria</taxon>
        <taxon>Pseudomonadati</taxon>
        <taxon>Pseudomonadota</taxon>
        <taxon>Gammaproteobacteria</taxon>
        <taxon>Moraxellales</taxon>
        <taxon>Moraxellaceae</taxon>
        <taxon>Acinetobacter</taxon>
    </lineage>
</organism>
<feature type="compositionally biased region" description="Polar residues" evidence="1">
    <location>
        <begin position="262"/>
        <end position="279"/>
    </location>
</feature>
<evidence type="ECO:0000256" key="1">
    <source>
        <dbReference type="SAM" id="MobiDB-lite"/>
    </source>
</evidence>
<reference evidence="3" key="1">
    <citation type="submission" date="2022-02" db="EMBL/GenBank/DDBJ databases">
        <title>Acinetobacter A3.8 sp. nov., isolated from Sediment (Zhairuo Island).</title>
        <authorList>
            <person name="Zheng K."/>
        </authorList>
    </citation>
    <scope>NUCLEOTIDE SEQUENCE</scope>
    <source>
        <strain evidence="3">A3.8</strain>
    </source>
</reference>